<feature type="binding site" evidence="2">
    <location>
        <position position="57"/>
    </location>
    <ligand>
        <name>substrate</name>
    </ligand>
</feature>
<gene>
    <name evidence="5" type="ORF">C7U54_04245</name>
    <name evidence="3" type="ORF">LJD74_07075</name>
    <name evidence="4" type="ORF">NE542_01555</name>
</gene>
<dbReference type="GO" id="GO:0016791">
    <property type="term" value="F:phosphatase activity"/>
    <property type="evidence" value="ECO:0007669"/>
    <property type="project" value="TreeGrafter"/>
</dbReference>
<evidence type="ECO:0000256" key="1">
    <source>
        <dbReference type="PIRSR" id="PIRSR613078-1"/>
    </source>
</evidence>
<evidence type="ECO:0000313" key="6">
    <source>
        <dbReference type="Proteomes" id="UP000240974"/>
    </source>
</evidence>
<feature type="active site" description="Tele-phosphohistidine intermediate" evidence="1">
    <location>
        <position position="8"/>
    </location>
</feature>
<proteinExistence type="predicted"/>
<dbReference type="EMBL" id="JANGBO010000001">
    <property type="protein sequence ID" value="MCQ5060531.1"/>
    <property type="molecule type" value="Genomic_DNA"/>
</dbReference>
<dbReference type="EMBL" id="JAJDKQ010000011">
    <property type="protein sequence ID" value="MCB8561761.1"/>
    <property type="molecule type" value="Genomic_DNA"/>
</dbReference>
<dbReference type="RefSeq" id="WP_022001277.1">
    <property type="nucleotide sequence ID" value="NZ_DAWBZG010000308.1"/>
</dbReference>
<keyword evidence="6" id="KW-1185">Reference proteome</keyword>
<dbReference type="InterPro" id="IPR013078">
    <property type="entry name" value="His_Pase_superF_clade-1"/>
</dbReference>
<protein>
    <submittedName>
        <fullName evidence="5">Histidine phosphatase family protein</fullName>
    </submittedName>
</protein>
<feature type="binding site" evidence="2">
    <location>
        <begin position="7"/>
        <end position="14"/>
    </location>
    <ligand>
        <name>substrate</name>
    </ligand>
</feature>
<dbReference type="CDD" id="cd07067">
    <property type="entry name" value="HP_PGM_like"/>
    <property type="match status" value="1"/>
</dbReference>
<evidence type="ECO:0000313" key="3">
    <source>
        <dbReference type="EMBL" id="MCB8561761.1"/>
    </source>
</evidence>
<name>A0A2T3G4Q0_9FIRM</name>
<evidence type="ECO:0000313" key="5">
    <source>
        <dbReference type="EMBL" id="PST42488.1"/>
    </source>
</evidence>
<dbReference type="Proteomes" id="UP001204814">
    <property type="component" value="Unassembled WGS sequence"/>
</dbReference>
<dbReference type="InterPro" id="IPR029033">
    <property type="entry name" value="His_PPase_superfam"/>
</dbReference>
<dbReference type="Pfam" id="PF00300">
    <property type="entry name" value="His_Phos_1"/>
    <property type="match status" value="1"/>
</dbReference>
<reference evidence="5 6" key="1">
    <citation type="journal article" date="2019" name="Int. J. Syst. Evol. Microbiol.">
        <title>Faecalibacillus intestinalis gen. nov., sp. nov. and Faecalibacillus faecis sp. nov., isolated from human faeces.</title>
        <authorList>
            <person name="Seo B."/>
            <person name="Jeon K."/>
            <person name="Baek I."/>
            <person name="Lee Y.M."/>
            <person name="Baek K."/>
            <person name="Ko G."/>
        </authorList>
    </citation>
    <scope>NUCLEOTIDE SEQUENCE [LARGE SCALE GENOMIC DNA]</scope>
    <source>
        <strain evidence="5 6">SNUG30099</strain>
    </source>
</reference>
<dbReference type="SMART" id="SM00855">
    <property type="entry name" value="PGAM"/>
    <property type="match status" value="1"/>
</dbReference>
<reference evidence="4" key="3">
    <citation type="submission" date="2022-06" db="EMBL/GenBank/DDBJ databases">
        <title>Isolation of gut microbiota from human fecal samples.</title>
        <authorList>
            <person name="Pamer E.G."/>
            <person name="Barat B."/>
            <person name="Waligurski E."/>
            <person name="Medina S."/>
            <person name="Paddock L."/>
            <person name="Mostad J."/>
        </authorList>
    </citation>
    <scope>NUCLEOTIDE SEQUENCE</scope>
    <source>
        <strain evidence="4">DFI.6.24</strain>
    </source>
</reference>
<dbReference type="PANTHER" id="PTHR48100:SF1">
    <property type="entry name" value="HISTIDINE PHOSPHATASE FAMILY PROTEIN-RELATED"/>
    <property type="match status" value="1"/>
</dbReference>
<dbReference type="Proteomes" id="UP000240974">
    <property type="component" value="Unassembled WGS sequence"/>
</dbReference>
<comment type="caution">
    <text evidence="5">The sequence shown here is derived from an EMBL/GenBank/DDBJ whole genome shotgun (WGS) entry which is preliminary data.</text>
</comment>
<dbReference type="PANTHER" id="PTHR48100">
    <property type="entry name" value="BROAD-SPECIFICITY PHOSPHATASE YOR283W-RELATED"/>
    <property type="match status" value="1"/>
</dbReference>
<reference evidence="3" key="2">
    <citation type="submission" date="2021-10" db="EMBL/GenBank/DDBJ databases">
        <title>Collection of gut derived symbiotic bacterial strains cultured from healthy donors.</title>
        <authorList>
            <person name="Lin H."/>
            <person name="Littmann E."/>
            <person name="Kohout C."/>
            <person name="Pamer E.G."/>
        </authorList>
    </citation>
    <scope>NUCLEOTIDE SEQUENCE</scope>
    <source>
        <strain evidence="3">DFI.5.2</strain>
    </source>
</reference>
<dbReference type="InterPro" id="IPR050275">
    <property type="entry name" value="PGM_Phosphatase"/>
</dbReference>
<evidence type="ECO:0000256" key="2">
    <source>
        <dbReference type="PIRSR" id="PIRSR613078-2"/>
    </source>
</evidence>
<dbReference type="EMBL" id="PYLQ01000004">
    <property type="protein sequence ID" value="PST42488.1"/>
    <property type="molecule type" value="Genomic_DNA"/>
</dbReference>
<organism evidence="5 6">
    <name type="scientific">Faecalibacillus intestinalis</name>
    <dbReference type="NCBI Taxonomy" id="1982626"/>
    <lineage>
        <taxon>Bacteria</taxon>
        <taxon>Bacillati</taxon>
        <taxon>Bacillota</taxon>
        <taxon>Erysipelotrichia</taxon>
        <taxon>Erysipelotrichales</taxon>
        <taxon>Coprobacillaceae</taxon>
        <taxon>Faecalibacillus</taxon>
    </lineage>
</organism>
<dbReference type="Gene3D" id="3.40.50.1240">
    <property type="entry name" value="Phosphoglycerate mutase-like"/>
    <property type="match status" value="1"/>
</dbReference>
<evidence type="ECO:0000313" key="4">
    <source>
        <dbReference type="EMBL" id="MCQ5060531.1"/>
    </source>
</evidence>
<accession>A0A2T3G4Q0</accession>
<dbReference type="AlphaFoldDB" id="A0A2T3G4Q0"/>
<dbReference type="GO" id="GO:0005737">
    <property type="term" value="C:cytoplasm"/>
    <property type="evidence" value="ECO:0007669"/>
    <property type="project" value="TreeGrafter"/>
</dbReference>
<sequence length="209" mass="24673">MKIYITRHSLTAWNEEKRLQGWKDSPLTKQGKEDALKLGEYMKTIHIDQVYSSPLLRAKSTARLIFKNENIIEDSRLKEMNFGDYEGEYIQDLKKKHDYFCLWHQPQLSFSLPNGETYEEVVFRLNDFILEKYNEDPQQTIFITIHGMLFTILHGIFLDLPVERLNEVNQEIVRGCSLSLFEFDGKKHKIDFIGKDCFLTPLKAKISYK</sequence>
<dbReference type="Proteomes" id="UP001197827">
    <property type="component" value="Unassembled WGS sequence"/>
</dbReference>
<feature type="active site" description="Proton donor/acceptor" evidence="1">
    <location>
        <position position="79"/>
    </location>
</feature>
<dbReference type="SUPFAM" id="SSF53254">
    <property type="entry name" value="Phosphoglycerate mutase-like"/>
    <property type="match status" value="1"/>
</dbReference>